<dbReference type="PANTHER" id="PTHR43677:SF4">
    <property type="entry name" value="QUINONE OXIDOREDUCTASE-LIKE PROTEIN 2"/>
    <property type="match status" value="1"/>
</dbReference>
<name>A0A9X3D1L6_9ACTN</name>
<dbReference type="InterPro" id="IPR011032">
    <property type="entry name" value="GroES-like_sf"/>
</dbReference>
<dbReference type="Proteomes" id="UP001143347">
    <property type="component" value="Unassembled WGS sequence"/>
</dbReference>
<reference evidence="2" key="1">
    <citation type="submission" date="2022-10" db="EMBL/GenBank/DDBJ databases">
        <title>WGS of marine actinomycetes from Thailand.</title>
        <authorList>
            <person name="Thawai C."/>
        </authorList>
    </citation>
    <scope>NUCLEOTIDE SEQUENCE</scope>
    <source>
        <strain evidence="2">SW21</strain>
    </source>
</reference>
<dbReference type="SUPFAM" id="SSF50129">
    <property type="entry name" value="GroES-like"/>
    <property type="match status" value="1"/>
</dbReference>
<dbReference type="InterPro" id="IPR013154">
    <property type="entry name" value="ADH-like_N"/>
</dbReference>
<gene>
    <name evidence="2" type="ORF">OSB52_03895</name>
</gene>
<feature type="domain" description="Enoyl reductase (ER)" evidence="1">
    <location>
        <begin position="10"/>
        <end position="312"/>
    </location>
</feature>
<dbReference type="InterPro" id="IPR051397">
    <property type="entry name" value="Zn-ADH-like_protein"/>
</dbReference>
<dbReference type="SMART" id="SM00829">
    <property type="entry name" value="PKS_ER"/>
    <property type="match status" value="1"/>
</dbReference>
<evidence type="ECO:0000313" key="3">
    <source>
        <dbReference type="Proteomes" id="UP001143347"/>
    </source>
</evidence>
<organism evidence="2 3">
    <name type="scientific">Gordonia aquimaris</name>
    <dbReference type="NCBI Taxonomy" id="2984863"/>
    <lineage>
        <taxon>Bacteria</taxon>
        <taxon>Bacillati</taxon>
        <taxon>Actinomycetota</taxon>
        <taxon>Actinomycetes</taxon>
        <taxon>Mycobacteriales</taxon>
        <taxon>Gordoniaceae</taxon>
        <taxon>Gordonia</taxon>
    </lineage>
</organism>
<dbReference type="SUPFAM" id="SSF51735">
    <property type="entry name" value="NAD(P)-binding Rossmann-fold domains"/>
    <property type="match status" value="1"/>
</dbReference>
<dbReference type="Gene3D" id="3.40.50.720">
    <property type="entry name" value="NAD(P)-binding Rossmann-like Domain"/>
    <property type="match status" value="1"/>
</dbReference>
<dbReference type="PANTHER" id="PTHR43677">
    <property type="entry name" value="SHORT-CHAIN DEHYDROGENASE/REDUCTASE"/>
    <property type="match status" value="1"/>
</dbReference>
<dbReference type="PROSITE" id="PS01162">
    <property type="entry name" value="QOR_ZETA_CRYSTAL"/>
    <property type="match status" value="1"/>
</dbReference>
<sequence length="315" mass="32550">MRAAQIVRYGEPVEFEIVETKDPELAEDQVLVDVEAVGVNFHDLNVAANAYGQNVALPHVLGSEVIGRLADGTRVAALTTEGGGFAERVAVSREVVFPLPEGVGDLEALTMVIQGNTAWHALHTLGRIGKGDSVLVLGAAGGVGMLAIQLAKLAGAATVVAGVSSESKNSKVSELGADHVINSRGDDLASAIMDATRDHGVDVVVDNIGGSAFDQAVEAARPLARLVSVGKASGDAPTPYDPRALSRRNLVVSGMYLGTFPPGLLRESMAELVALLAAGDLRVDDGGRYAFDKADEAVNALRTRSGGGKIVVTVP</sequence>
<dbReference type="InterPro" id="IPR013149">
    <property type="entry name" value="ADH-like_C"/>
</dbReference>
<dbReference type="Gene3D" id="3.90.180.10">
    <property type="entry name" value="Medium-chain alcohol dehydrogenases, catalytic domain"/>
    <property type="match status" value="1"/>
</dbReference>
<dbReference type="AlphaFoldDB" id="A0A9X3D1L6"/>
<dbReference type="RefSeq" id="WP_266060279.1">
    <property type="nucleotide sequence ID" value="NZ_JAPKFM010000003.1"/>
</dbReference>
<proteinExistence type="predicted"/>
<keyword evidence="3" id="KW-1185">Reference proteome</keyword>
<protein>
    <submittedName>
        <fullName evidence="2">Zinc-binding dehydrogenase</fullName>
    </submittedName>
</protein>
<accession>A0A9X3D1L6</accession>
<comment type="caution">
    <text evidence="2">The sequence shown here is derived from an EMBL/GenBank/DDBJ whole genome shotgun (WGS) entry which is preliminary data.</text>
</comment>
<evidence type="ECO:0000313" key="2">
    <source>
        <dbReference type="EMBL" id="MCX2963230.1"/>
    </source>
</evidence>
<dbReference type="Pfam" id="PF08240">
    <property type="entry name" value="ADH_N"/>
    <property type="match status" value="1"/>
</dbReference>
<dbReference type="InterPro" id="IPR036291">
    <property type="entry name" value="NAD(P)-bd_dom_sf"/>
</dbReference>
<dbReference type="Pfam" id="PF00107">
    <property type="entry name" value="ADH_zinc_N"/>
    <property type="match status" value="1"/>
</dbReference>
<dbReference type="InterPro" id="IPR002364">
    <property type="entry name" value="Quin_OxRdtase/zeta-crystal_CS"/>
</dbReference>
<dbReference type="EMBL" id="JAPKFM010000003">
    <property type="protein sequence ID" value="MCX2963230.1"/>
    <property type="molecule type" value="Genomic_DNA"/>
</dbReference>
<dbReference type="GO" id="GO:0016491">
    <property type="term" value="F:oxidoreductase activity"/>
    <property type="evidence" value="ECO:0007669"/>
    <property type="project" value="InterPro"/>
</dbReference>
<evidence type="ECO:0000259" key="1">
    <source>
        <dbReference type="SMART" id="SM00829"/>
    </source>
</evidence>
<dbReference type="InterPro" id="IPR020843">
    <property type="entry name" value="ER"/>
</dbReference>
<dbReference type="GO" id="GO:0008270">
    <property type="term" value="F:zinc ion binding"/>
    <property type="evidence" value="ECO:0007669"/>
    <property type="project" value="InterPro"/>
</dbReference>